<dbReference type="Gene3D" id="2.70.50.70">
    <property type="match status" value="1"/>
</dbReference>
<dbReference type="eggNOG" id="ENOG502SH9N">
    <property type="taxonomic scope" value="Eukaryota"/>
</dbReference>
<dbReference type="VEuPathDB" id="FungiDB:CC1G_08583"/>
<comment type="catalytic activity">
    <reaction evidence="2">
        <text>[(1-&gt;4)-beta-D-glucosyl]n+m + reduced acceptor + O2 = 4-dehydro-beta-D-glucosyl-[(1-&gt;4)-beta-D-glucosyl]n-1 + [(1-&gt;4)-beta-D-glucosyl]m + acceptor + H2O.</text>
        <dbReference type="EC" id="1.14.99.56"/>
    </reaction>
</comment>
<dbReference type="InterPro" id="IPR049892">
    <property type="entry name" value="AA9"/>
</dbReference>
<dbReference type="GeneID" id="6009122"/>
<feature type="signal peptide" evidence="3">
    <location>
        <begin position="1"/>
        <end position="20"/>
    </location>
</feature>
<evidence type="ECO:0000256" key="2">
    <source>
        <dbReference type="RuleBase" id="RU368122"/>
    </source>
</evidence>
<evidence type="ECO:0000313" key="5">
    <source>
        <dbReference type="EMBL" id="EAU89176.2"/>
    </source>
</evidence>
<comment type="function">
    <text evidence="2">Lytic polysaccharide monooxygenase (LMPO) that depolymerizes crystalline and amorphous polysaccharides via the oxidation of scissile alpha- or beta-(1-4)-glycosidic bonds, yielding C1 and/or C4 oxidation products. Catalysis by LPMOs requires the reduction of the active-site copper from Cu(II) to Cu(I) by a reducing agent and H(2)O(2) or O(2) as a cosubstrate.</text>
</comment>
<dbReference type="GO" id="GO:0005576">
    <property type="term" value="C:extracellular region"/>
    <property type="evidence" value="ECO:0007669"/>
    <property type="project" value="UniProtKB-SubCell"/>
</dbReference>
<accession>A8NCV0</accession>
<dbReference type="Proteomes" id="UP000001861">
    <property type="component" value="Unassembled WGS sequence"/>
</dbReference>
<dbReference type="RefSeq" id="XP_001832633.2">
    <property type="nucleotide sequence ID" value="XM_001832581.2"/>
</dbReference>
<proteinExistence type="predicted"/>
<keyword evidence="2" id="KW-0964">Secreted</keyword>
<comment type="caution">
    <text evidence="5">The sequence shown here is derived from an EMBL/GenBank/DDBJ whole genome shotgun (WGS) entry which is preliminary data.</text>
</comment>
<comment type="domain">
    <text evidence="2">Has a modular structure: an endo-beta-1,4-glucanase catalytic module at the N-terminus, a linker rich in serines and threonines, and a C-terminal carbohydrate-binding module (CBM).</text>
</comment>
<protein>
    <recommendedName>
        <fullName evidence="2">AA9 family lytic polysaccharide monooxygenase</fullName>
        <ecNumber evidence="2">1.14.99.56</ecNumber>
    </recommendedName>
    <alternativeName>
        <fullName evidence="2">Endo-beta-1,4-glucanase</fullName>
    </alternativeName>
    <alternativeName>
        <fullName evidence="2">Glycosyl hydrolase 61 family protein</fullName>
    </alternativeName>
</protein>
<dbReference type="Pfam" id="PF03443">
    <property type="entry name" value="AA9"/>
    <property type="match status" value="1"/>
</dbReference>
<evidence type="ECO:0000256" key="1">
    <source>
        <dbReference type="ARBA" id="ARBA00023157"/>
    </source>
</evidence>
<dbReference type="GO" id="GO:0030248">
    <property type="term" value="F:cellulose binding"/>
    <property type="evidence" value="ECO:0007669"/>
    <property type="project" value="UniProtKB-UniRule"/>
</dbReference>
<dbReference type="PANTHER" id="PTHR33353">
    <property type="entry name" value="PUTATIVE (AFU_ORTHOLOGUE AFUA_1G12560)-RELATED"/>
    <property type="match status" value="1"/>
</dbReference>
<dbReference type="HOGENOM" id="CLU_031730_1_1_1"/>
<keyword evidence="2" id="KW-0624">Polysaccharide degradation</keyword>
<keyword evidence="3" id="KW-0732">Signal</keyword>
<keyword evidence="2" id="KW-0119">Carbohydrate metabolism</keyword>
<dbReference type="EC" id="1.14.99.56" evidence="2"/>
<dbReference type="OMA" id="CAQIVIT"/>
<gene>
    <name evidence="5" type="ORF">CC1G_08583</name>
</gene>
<dbReference type="PANTHER" id="PTHR33353:SF19">
    <property type="entry name" value="GLYCOSYLHYDROLASE FAMILY 61-8 PROTEIN"/>
    <property type="match status" value="1"/>
</dbReference>
<feature type="domain" description="Auxiliary Activity family 9 catalytic" evidence="4">
    <location>
        <begin position="39"/>
        <end position="175"/>
    </location>
</feature>
<organism evidence="5 6">
    <name type="scientific">Coprinopsis cinerea (strain Okayama-7 / 130 / ATCC MYA-4618 / FGSC 9003)</name>
    <name type="common">Inky cap fungus</name>
    <name type="synonym">Hormographiella aspergillata</name>
    <dbReference type="NCBI Taxonomy" id="240176"/>
    <lineage>
        <taxon>Eukaryota</taxon>
        <taxon>Fungi</taxon>
        <taxon>Dikarya</taxon>
        <taxon>Basidiomycota</taxon>
        <taxon>Agaricomycotina</taxon>
        <taxon>Agaricomycetes</taxon>
        <taxon>Agaricomycetidae</taxon>
        <taxon>Agaricales</taxon>
        <taxon>Agaricineae</taxon>
        <taxon>Psathyrellaceae</taxon>
        <taxon>Coprinopsis</taxon>
    </lineage>
</organism>
<dbReference type="InParanoid" id="A8NCV0"/>
<name>A8NCV0_COPC7</name>
<evidence type="ECO:0000313" key="6">
    <source>
        <dbReference type="Proteomes" id="UP000001861"/>
    </source>
</evidence>
<evidence type="ECO:0000256" key="3">
    <source>
        <dbReference type="SAM" id="SignalP"/>
    </source>
</evidence>
<keyword evidence="6" id="KW-1185">Reference proteome</keyword>
<keyword evidence="1 2" id="KW-1015">Disulfide bond</keyword>
<dbReference type="KEGG" id="cci:CC1G_08583"/>
<feature type="chain" id="PRO_5002726418" description="AA9 family lytic polysaccharide monooxygenase" evidence="3">
    <location>
        <begin position="21"/>
        <end position="206"/>
    </location>
</feature>
<dbReference type="GO" id="GO:0008810">
    <property type="term" value="F:cellulase activity"/>
    <property type="evidence" value="ECO:0007669"/>
    <property type="project" value="UniProtKB-UniRule"/>
</dbReference>
<comment type="subcellular location">
    <subcellularLocation>
        <location evidence="2">Secreted</location>
    </subcellularLocation>
</comment>
<dbReference type="AlphaFoldDB" id="A8NCV0"/>
<sequence>MFSILSIALSVTLFIARVAGHGGVQSWIIRDETYIGYQPYDPPEGQWLACNNDGGPTRGGGQISAPIRAGDFIIAVWGYWIHPFGPGMVYMARCPGSCTAVNSTELDWFKIEHTGLIDGNLVDGTWGGGQVVATGIYNATIPEALADGEYLIRHELIALHPQWVGPQFYVECAQFIRKRQSPWQPWPHTLHTPPHPHTMVWDYTGL</sequence>
<keyword evidence="2" id="KW-0136">Cellulose degradation</keyword>
<evidence type="ECO:0000259" key="4">
    <source>
        <dbReference type="Pfam" id="PF03443"/>
    </source>
</evidence>
<dbReference type="OrthoDB" id="4849160at2759"/>
<dbReference type="InterPro" id="IPR005103">
    <property type="entry name" value="AA9_LPMO"/>
</dbReference>
<dbReference type="STRING" id="240176.A8NCV0"/>
<reference evidence="5 6" key="1">
    <citation type="journal article" date="2010" name="Proc. Natl. Acad. Sci. U.S.A.">
        <title>Insights into evolution of multicellular fungi from the assembled chromosomes of the mushroom Coprinopsis cinerea (Coprinus cinereus).</title>
        <authorList>
            <person name="Stajich J.E."/>
            <person name="Wilke S.K."/>
            <person name="Ahren D."/>
            <person name="Au C.H."/>
            <person name="Birren B.W."/>
            <person name="Borodovsky M."/>
            <person name="Burns C."/>
            <person name="Canback B."/>
            <person name="Casselton L.A."/>
            <person name="Cheng C.K."/>
            <person name="Deng J."/>
            <person name="Dietrich F.S."/>
            <person name="Fargo D.C."/>
            <person name="Farman M.L."/>
            <person name="Gathman A.C."/>
            <person name="Goldberg J."/>
            <person name="Guigo R."/>
            <person name="Hoegger P.J."/>
            <person name="Hooker J.B."/>
            <person name="Huggins A."/>
            <person name="James T.Y."/>
            <person name="Kamada T."/>
            <person name="Kilaru S."/>
            <person name="Kodira C."/>
            <person name="Kues U."/>
            <person name="Kupfer D."/>
            <person name="Kwan H.S."/>
            <person name="Lomsadze A."/>
            <person name="Li W."/>
            <person name="Lilly W.W."/>
            <person name="Ma L.J."/>
            <person name="Mackey A.J."/>
            <person name="Manning G."/>
            <person name="Martin F."/>
            <person name="Muraguchi H."/>
            <person name="Natvig D.O."/>
            <person name="Palmerini H."/>
            <person name="Ramesh M.A."/>
            <person name="Rehmeyer C.J."/>
            <person name="Roe B.A."/>
            <person name="Shenoy N."/>
            <person name="Stanke M."/>
            <person name="Ter-Hovhannisyan V."/>
            <person name="Tunlid A."/>
            <person name="Velagapudi R."/>
            <person name="Vision T.J."/>
            <person name="Zeng Q."/>
            <person name="Zolan M.E."/>
            <person name="Pukkila P.J."/>
        </authorList>
    </citation>
    <scope>NUCLEOTIDE SEQUENCE [LARGE SCALE GENOMIC DNA]</scope>
    <source>
        <strain evidence="6">Okayama-7 / 130 / ATCC MYA-4618 / FGSC 9003</strain>
    </source>
</reference>
<dbReference type="GO" id="GO:0030245">
    <property type="term" value="P:cellulose catabolic process"/>
    <property type="evidence" value="ECO:0007669"/>
    <property type="project" value="UniProtKB-UniRule"/>
</dbReference>
<dbReference type="EMBL" id="AACS02000009">
    <property type="protein sequence ID" value="EAU89176.2"/>
    <property type="molecule type" value="Genomic_DNA"/>
</dbReference>